<dbReference type="InterPro" id="IPR001650">
    <property type="entry name" value="Helicase_C-like"/>
</dbReference>
<organism evidence="16 17">
    <name type="scientific">candidate division TA06 bacterium B3_TA06</name>
    <dbReference type="NCBI Taxonomy" id="2012487"/>
    <lineage>
        <taxon>Bacteria</taxon>
        <taxon>Bacteria division TA06</taxon>
    </lineage>
</organism>
<dbReference type="InterPro" id="IPR027417">
    <property type="entry name" value="P-loop_NTPase"/>
</dbReference>
<feature type="domain" description="Helicase C-terminal" evidence="15">
    <location>
        <begin position="471"/>
        <end position="645"/>
    </location>
</feature>
<dbReference type="SUPFAM" id="SSF52540">
    <property type="entry name" value="P-loop containing nucleoside triphosphate hydrolases"/>
    <property type="match status" value="1"/>
</dbReference>
<dbReference type="PROSITE" id="PS51194">
    <property type="entry name" value="HELICASE_CTER"/>
    <property type="match status" value="1"/>
</dbReference>
<dbReference type="Proteomes" id="UP000317778">
    <property type="component" value="Unassembled WGS sequence"/>
</dbReference>
<dbReference type="GO" id="GO:0003677">
    <property type="term" value="F:DNA binding"/>
    <property type="evidence" value="ECO:0007669"/>
    <property type="project" value="UniProtKB-KW"/>
</dbReference>
<evidence type="ECO:0000256" key="1">
    <source>
        <dbReference type="ARBA" id="ARBA00001966"/>
    </source>
</evidence>
<keyword evidence="2" id="KW-0479">Metal-binding</keyword>
<dbReference type="Pfam" id="PF00270">
    <property type="entry name" value="DEAD"/>
    <property type="match status" value="1"/>
</dbReference>
<keyword evidence="10" id="KW-0413">Isomerase</keyword>
<dbReference type="Pfam" id="PF06733">
    <property type="entry name" value="DEAD_2"/>
    <property type="match status" value="1"/>
</dbReference>
<keyword evidence="5" id="KW-0347">Helicase</keyword>
<dbReference type="GO" id="GO:0005524">
    <property type="term" value="F:ATP binding"/>
    <property type="evidence" value="ECO:0007669"/>
    <property type="project" value="UniProtKB-KW"/>
</dbReference>
<evidence type="ECO:0000313" key="17">
    <source>
        <dbReference type="Proteomes" id="UP000317778"/>
    </source>
</evidence>
<evidence type="ECO:0000256" key="6">
    <source>
        <dbReference type="ARBA" id="ARBA00022840"/>
    </source>
</evidence>
<dbReference type="GO" id="GO:0016818">
    <property type="term" value="F:hydrolase activity, acting on acid anhydrides, in phosphorus-containing anhydrides"/>
    <property type="evidence" value="ECO:0007669"/>
    <property type="project" value="InterPro"/>
</dbReference>
<dbReference type="InterPro" id="IPR045028">
    <property type="entry name" value="DinG/Rad3-like"/>
</dbReference>
<evidence type="ECO:0000259" key="14">
    <source>
        <dbReference type="PROSITE" id="PS51193"/>
    </source>
</evidence>
<comment type="caution">
    <text evidence="16">The sequence shown here is derived from an EMBL/GenBank/DDBJ whole genome shotgun (WGS) entry which is preliminary data.</text>
</comment>
<evidence type="ECO:0000256" key="12">
    <source>
        <dbReference type="ARBA" id="ARBA00044969"/>
    </source>
</evidence>
<gene>
    <name evidence="16" type="ORF">CEE36_02810</name>
</gene>
<dbReference type="GO" id="GO:0046872">
    <property type="term" value="F:metal ion binding"/>
    <property type="evidence" value="ECO:0007669"/>
    <property type="project" value="UniProtKB-KW"/>
</dbReference>
<protein>
    <recommendedName>
        <fullName evidence="12">DNA 5'-3' helicase</fullName>
        <ecNumber evidence="12">5.6.2.3</ecNumber>
    </recommendedName>
</protein>
<feature type="domain" description="Helicase ATP-binding" evidence="14">
    <location>
        <begin position="14"/>
        <end position="291"/>
    </location>
</feature>
<evidence type="ECO:0000313" key="16">
    <source>
        <dbReference type="EMBL" id="TKJ43630.1"/>
    </source>
</evidence>
<dbReference type="Pfam" id="PF13307">
    <property type="entry name" value="Helicase_C_2"/>
    <property type="match status" value="1"/>
</dbReference>
<dbReference type="GO" id="GO:0043139">
    <property type="term" value="F:5'-3' DNA helicase activity"/>
    <property type="evidence" value="ECO:0007669"/>
    <property type="project" value="UniProtKB-EC"/>
</dbReference>
<dbReference type="Gene3D" id="3.40.50.300">
    <property type="entry name" value="P-loop containing nucleotide triphosphate hydrolases"/>
    <property type="match status" value="2"/>
</dbReference>
<keyword evidence="3" id="KW-0547">Nucleotide-binding</keyword>
<keyword evidence="8" id="KW-0411">Iron-sulfur</keyword>
<dbReference type="PANTHER" id="PTHR11472:SF34">
    <property type="entry name" value="REGULATOR OF TELOMERE ELONGATION HELICASE 1"/>
    <property type="match status" value="1"/>
</dbReference>
<sequence>MHARIEAEFTGRGPILTNLPRYEKRGGQLEMALAVADALTSETNLMVEAGTGIGKSFAYLVPLIYWTLKEGRKAVVATGTKVLQNQLVAKDLPFLADHSDIPFKFEVLYGQENFFCRRRAGMVAQYGLFDDPDQASELERIATWASQESGVFEDYQEPISHGLKGQISRRSEACLRRNCTYYVECPYYRKRRAAEQADIIVINHHLFFAHLESAGKLLPEFGATVFDEAQRLEQIAASYFGVRLTSIGLSLLCSRIYNPRRGSGIAPKLPGFPALKPKLRALIEETRLAADNFFMNIAGLLKPYEYKKRIRVPECVPNDLEQPLDDLSGFCFEKAKDTDDENLSFELISLGDRISVAKGAVVSFLDMADANSVYWIEASDRNDRVSIHSALIDVSEMMRNSVWNQPWTNILTSATLTVGKRFEFTCQRIGFNDRTLLLGSPFDYEQNALTYVGHDLVSPKHEAWAERMPQRVGELLKVSEGRALVLFTSYATLNKTVEALEEEVSKKHTVLVQGRTTRNVLLDEFRFDTSSVLFATTSFWEGVDIPGESLVLLVITRLPFEVPDDPRAEAILEGYRRQGKEPFTTYQLPLSVLRFRQGIGRLIRRDDDYGVIAVLDSRIVKKAYGRLFLDSMPPAPVVFNLLEVQRFFEDH</sequence>
<dbReference type="InterPro" id="IPR014013">
    <property type="entry name" value="Helic_SF1/SF2_ATP-bd_DinG/Rad3"/>
</dbReference>
<comment type="cofactor">
    <cofactor evidence="1">
        <name>[4Fe-4S] cluster</name>
        <dbReference type="ChEBI" id="CHEBI:49883"/>
    </cofactor>
</comment>
<keyword evidence="9" id="KW-0238">DNA-binding</keyword>
<keyword evidence="4" id="KW-0378">Hydrolase</keyword>
<evidence type="ECO:0000256" key="4">
    <source>
        <dbReference type="ARBA" id="ARBA00022801"/>
    </source>
</evidence>
<dbReference type="InterPro" id="IPR010614">
    <property type="entry name" value="RAD3-like_helicase_DEAD"/>
</dbReference>
<dbReference type="PANTHER" id="PTHR11472">
    <property type="entry name" value="DNA REPAIR DEAD HELICASE RAD3/XP-D SUBFAMILY MEMBER"/>
    <property type="match status" value="1"/>
</dbReference>
<evidence type="ECO:0000256" key="5">
    <source>
        <dbReference type="ARBA" id="ARBA00022806"/>
    </source>
</evidence>
<dbReference type="InterPro" id="IPR006555">
    <property type="entry name" value="ATP-dep_Helicase_C"/>
</dbReference>
<dbReference type="SMART" id="SM00491">
    <property type="entry name" value="HELICc2"/>
    <property type="match status" value="1"/>
</dbReference>
<name>A0A532V8U0_UNCT6</name>
<keyword evidence="7" id="KW-0408">Iron</keyword>
<evidence type="ECO:0000256" key="7">
    <source>
        <dbReference type="ARBA" id="ARBA00023004"/>
    </source>
</evidence>
<evidence type="ECO:0000256" key="8">
    <source>
        <dbReference type="ARBA" id="ARBA00023014"/>
    </source>
</evidence>
<evidence type="ECO:0000256" key="9">
    <source>
        <dbReference type="ARBA" id="ARBA00023125"/>
    </source>
</evidence>
<reference evidence="16 17" key="1">
    <citation type="submission" date="2017-06" db="EMBL/GenBank/DDBJ databases">
        <title>Novel microbial phyla capable of carbon fixation and sulfur reduction in deep-sea sediments.</title>
        <authorList>
            <person name="Huang J."/>
            <person name="Baker B."/>
            <person name="Wang Y."/>
        </authorList>
    </citation>
    <scope>NUCLEOTIDE SEQUENCE [LARGE SCALE GENOMIC DNA]</scope>
    <source>
        <strain evidence="16">B3_TA06</strain>
    </source>
</reference>
<dbReference type="GO" id="GO:0006281">
    <property type="term" value="P:DNA repair"/>
    <property type="evidence" value="ECO:0007669"/>
    <property type="project" value="TreeGrafter"/>
</dbReference>
<dbReference type="SMART" id="SM00487">
    <property type="entry name" value="DEXDc"/>
    <property type="match status" value="1"/>
</dbReference>
<dbReference type="AlphaFoldDB" id="A0A532V8U0"/>
<accession>A0A532V8U0</accession>
<dbReference type="EC" id="5.6.2.3" evidence="12"/>
<evidence type="ECO:0000259" key="15">
    <source>
        <dbReference type="PROSITE" id="PS51194"/>
    </source>
</evidence>
<evidence type="ECO:0000256" key="10">
    <source>
        <dbReference type="ARBA" id="ARBA00023235"/>
    </source>
</evidence>
<dbReference type="GO" id="GO:0051536">
    <property type="term" value="F:iron-sulfur cluster binding"/>
    <property type="evidence" value="ECO:0007669"/>
    <property type="project" value="UniProtKB-KW"/>
</dbReference>
<evidence type="ECO:0000256" key="2">
    <source>
        <dbReference type="ARBA" id="ARBA00022723"/>
    </source>
</evidence>
<evidence type="ECO:0000256" key="11">
    <source>
        <dbReference type="ARBA" id="ARBA00038058"/>
    </source>
</evidence>
<comment type="similarity">
    <text evidence="11">Belongs to the helicase family. DinG subfamily.</text>
</comment>
<evidence type="ECO:0000256" key="3">
    <source>
        <dbReference type="ARBA" id="ARBA00022741"/>
    </source>
</evidence>
<keyword evidence="6" id="KW-0067">ATP-binding</keyword>
<dbReference type="PROSITE" id="PS51193">
    <property type="entry name" value="HELICASE_ATP_BIND_2"/>
    <property type="match status" value="1"/>
</dbReference>
<dbReference type="InterPro" id="IPR014001">
    <property type="entry name" value="Helicase_ATP-bd"/>
</dbReference>
<evidence type="ECO:0000256" key="13">
    <source>
        <dbReference type="ARBA" id="ARBA00048954"/>
    </source>
</evidence>
<comment type="catalytic activity">
    <reaction evidence="13">
        <text>ATP + H2O = ADP + phosphate + H(+)</text>
        <dbReference type="Rhea" id="RHEA:13065"/>
        <dbReference type="ChEBI" id="CHEBI:15377"/>
        <dbReference type="ChEBI" id="CHEBI:15378"/>
        <dbReference type="ChEBI" id="CHEBI:30616"/>
        <dbReference type="ChEBI" id="CHEBI:43474"/>
        <dbReference type="ChEBI" id="CHEBI:456216"/>
        <dbReference type="EC" id="5.6.2.3"/>
    </reaction>
</comment>
<proteinExistence type="inferred from homology"/>
<dbReference type="InterPro" id="IPR011545">
    <property type="entry name" value="DEAD/DEAH_box_helicase_dom"/>
</dbReference>
<dbReference type="EMBL" id="NJBO01000003">
    <property type="protein sequence ID" value="TKJ43630.1"/>
    <property type="molecule type" value="Genomic_DNA"/>
</dbReference>